<keyword evidence="15" id="KW-1185">Reference proteome</keyword>
<dbReference type="CDD" id="cd01672">
    <property type="entry name" value="TMPK"/>
    <property type="match status" value="1"/>
</dbReference>
<evidence type="ECO:0000313" key="14">
    <source>
        <dbReference type="EMBL" id="MBK1645303.1"/>
    </source>
</evidence>
<dbReference type="InterPro" id="IPR039430">
    <property type="entry name" value="Thymidylate_kin-like_dom"/>
</dbReference>
<evidence type="ECO:0000256" key="2">
    <source>
        <dbReference type="ARBA" id="ARBA00012980"/>
    </source>
</evidence>
<dbReference type="GO" id="GO:0006227">
    <property type="term" value="P:dUDP biosynthetic process"/>
    <property type="evidence" value="ECO:0007669"/>
    <property type="project" value="TreeGrafter"/>
</dbReference>
<keyword evidence="6 12" id="KW-0547">Nucleotide-binding</keyword>
<evidence type="ECO:0000256" key="8">
    <source>
        <dbReference type="ARBA" id="ARBA00022840"/>
    </source>
</evidence>
<comment type="catalytic activity">
    <reaction evidence="10 12">
        <text>dTMP + ATP = dTDP + ADP</text>
        <dbReference type="Rhea" id="RHEA:13517"/>
        <dbReference type="ChEBI" id="CHEBI:30616"/>
        <dbReference type="ChEBI" id="CHEBI:58369"/>
        <dbReference type="ChEBI" id="CHEBI:63528"/>
        <dbReference type="ChEBI" id="CHEBI:456216"/>
        <dbReference type="EC" id="2.7.4.9"/>
    </reaction>
</comment>
<dbReference type="AlphaFoldDB" id="A0A9X1B9H2"/>
<protein>
    <recommendedName>
        <fullName evidence="3 12">Thymidylate kinase</fullName>
        <ecNumber evidence="2 12">2.7.4.9</ecNumber>
    </recommendedName>
    <alternativeName>
        <fullName evidence="9 12">dTMP kinase</fullName>
    </alternativeName>
</protein>
<evidence type="ECO:0000256" key="9">
    <source>
        <dbReference type="ARBA" id="ARBA00029962"/>
    </source>
</evidence>
<evidence type="ECO:0000256" key="7">
    <source>
        <dbReference type="ARBA" id="ARBA00022777"/>
    </source>
</evidence>
<evidence type="ECO:0000256" key="3">
    <source>
        <dbReference type="ARBA" id="ARBA00017144"/>
    </source>
</evidence>
<dbReference type="Gene3D" id="3.40.50.300">
    <property type="entry name" value="P-loop containing nucleotide triphosphate hydrolases"/>
    <property type="match status" value="1"/>
</dbReference>
<evidence type="ECO:0000313" key="15">
    <source>
        <dbReference type="Proteomes" id="UP001138802"/>
    </source>
</evidence>
<keyword evidence="8 12" id="KW-0067">ATP-binding</keyword>
<evidence type="ECO:0000256" key="11">
    <source>
        <dbReference type="ARBA" id="ARBA00057735"/>
    </source>
</evidence>
<dbReference type="GO" id="GO:0005829">
    <property type="term" value="C:cytosol"/>
    <property type="evidence" value="ECO:0007669"/>
    <property type="project" value="TreeGrafter"/>
</dbReference>
<comment type="similarity">
    <text evidence="1 12">Belongs to the thymidylate kinase family.</text>
</comment>
<keyword evidence="7 12" id="KW-0418">Kinase</keyword>
<feature type="domain" description="Thymidylate kinase-like" evidence="13">
    <location>
        <begin position="19"/>
        <end position="204"/>
    </location>
</feature>
<dbReference type="PANTHER" id="PTHR10344">
    <property type="entry name" value="THYMIDYLATE KINASE"/>
    <property type="match status" value="1"/>
</dbReference>
<dbReference type="GO" id="GO:0004798">
    <property type="term" value="F:dTMP kinase activity"/>
    <property type="evidence" value="ECO:0007669"/>
    <property type="project" value="UniProtKB-UniRule"/>
</dbReference>
<dbReference type="GO" id="GO:0006235">
    <property type="term" value="P:dTTP biosynthetic process"/>
    <property type="evidence" value="ECO:0007669"/>
    <property type="project" value="UniProtKB-UniRule"/>
</dbReference>
<accession>A0A9X1B9H2</accession>
<reference evidence="14 15" key="1">
    <citation type="journal article" date="2020" name="Microorganisms">
        <title>Osmotic Adaptation and Compatible Solute Biosynthesis of Phototrophic Bacteria as Revealed from Genome Analyses.</title>
        <authorList>
            <person name="Imhoff J.F."/>
            <person name="Rahn T."/>
            <person name="Kunzel S."/>
            <person name="Keller A."/>
            <person name="Neulinger S.C."/>
        </authorList>
    </citation>
    <scope>NUCLEOTIDE SEQUENCE [LARGE SCALE GENOMIC DNA]</scope>
    <source>
        <strain evidence="14 15">DSM 21303</strain>
    </source>
</reference>
<sequence length="224" mass="23960">MSRRRLPGQADRPGYLITLEGVEGAGKSTQLAGLARFLESQSVPVITTREPGGSPIAERIRALLLDPANTGMDETAELLLMFAARAEHLAKRIRPALASGAWVLCDRFTDATYAYQGGGRGIDLGRIGQLETLVQGALRPDLVLLLDLPVEIGLARARGRAAADRFEAETLGFFTAVRDGYRARAQADPARYRVVDASHPPAVVGEALRGHIADLLVAAPGESR</sequence>
<dbReference type="EC" id="2.7.4.9" evidence="2 12"/>
<keyword evidence="5 12" id="KW-0545">Nucleotide biosynthesis</keyword>
<dbReference type="InterPro" id="IPR027417">
    <property type="entry name" value="P-loop_NTPase"/>
</dbReference>
<evidence type="ECO:0000256" key="5">
    <source>
        <dbReference type="ARBA" id="ARBA00022727"/>
    </source>
</evidence>
<feature type="binding site" evidence="12">
    <location>
        <begin position="21"/>
        <end position="28"/>
    </location>
    <ligand>
        <name>ATP</name>
        <dbReference type="ChEBI" id="CHEBI:30616"/>
    </ligand>
</feature>
<evidence type="ECO:0000259" key="13">
    <source>
        <dbReference type="Pfam" id="PF02223"/>
    </source>
</evidence>
<dbReference type="HAMAP" id="MF_00165">
    <property type="entry name" value="Thymidylate_kinase"/>
    <property type="match status" value="1"/>
</dbReference>
<dbReference type="GO" id="GO:0005524">
    <property type="term" value="F:ATP binding"/>
    <property type="evidence" value="ECO:0007669"/>
    <property type="project" value="UniProtKB-UniRule"/>
</dbReference>
<proteinExistence type="inferred from homology"/>
<dbReference type="FunFam" id="3.40.50.300:FF:000225">
    <property type="entry name" value="Thymidylate kinase"/>
    <property type="match status" value="1"/>
</dbReference>
<dbReference type="GO" id="GO:0006233">
    <property type="term" value="P:dTDP biosynthetic process"/>
    <property type="evidence" value="ECO:0007669"/>
    <property type="project" value="InterPro"/>
</dbReference>
<evidence type="ECO:0000256" key="12">
    <source>
        <dbReference type="HAMAP-Rule" id="MF_00165"/>
    </source>
</evidence>
<evidence type="ECO:0000256" key="10">
    <source>
        <dbReference type="ARBA" id="ARBA00048743"/>
    </source>
</evidence>
<comment type="function">
    <text evidence="11 12">Phosphorylation of dTMP to form dTDP in both de novo and salvage pathways of dTTP synthesis.</text>
</comment>
<evidence type="ECO:0000256" key="6">
    <source>
        <dbReference type="ARBA" id="ARBA00022741"/>
    </source>
</evidence>
<dbReference type="Pfam" id="PF02223">
    <property type="entry name" value="Thymidylate_kin"/>
    <property type="match status" value="1"/>
</dbReference>
<dbReference type="EMBL" id="NRSD01000011">
    <property type="protein sequence ID" value="MBK1645303.1"/>
    <property type="molecule type" value="Genomic_DNA"/>
</dbReference>
<comment type="caution">
    <text evidence="14">The sequence shown here is derived from an EMBL/GenBank/DDBJ whole genome shotgun (WGS) entry which is preliminary data.</text>
</comment>
<dbReference type="NCBIfam" id="TIGR00041">
    <property type="entry name" value="DTMP_kinase"/>
    <property type="match status" value="1"/>
</dbReference>
<organism evidence="14 15">
    <name type="scientific">Thiocapsa imhoffii</name>
    <dbReference type="NCBI Taxonomy" id="382777"/>
    <lineage>
        <taxon>Bacteria</taxon>
        <taxon>Pseudomonadati</taxon>
        <taxon>Pseudomonadota</taxon>
        <taxon>Gammaproteobacteria</taxon>
        <taxon>Chromatiales</taxon>
        <taxon>Chromatiaceae</taxon>
        <taxon>Thiocapsa</taxon>
    </lineage>
</organism>
<evidence type="ECO:0000256" key="4">
    <source>
        <dbReference type="ARBA" id="ARBA00022679"/>
    </source>
</evidence>
<dbReference type="InterPro" id="IPR018094">
    <property type="entry name" value="Thymidylate_kinase"/>
</dbReference>
<dbReference type="PANTHER" id="PTHR10344:SF4">
    <property type="entry name" value="UMP-CMP KINASE 2, MITOCHONDRIAL"/>
    <property type="match status" value="1"/>
</dbReference>
<evidence type="ECO:0000256" key="1">
    <source>
        <dbReference type="ARBA" id="ARBA00009776"/>
    </source>
</evidence>
<dbReference type="SUPFAM" id="SSF52540">
    <property type="entry name" value="P-loop containing nucleoside triphosphate hydrolases"/>
    <property type="match status" value="1"/>
</dbReference>
<dbReference type="RefSeq" id="WP_200388110.1">
    <property type="nucleotide sequence ID" value="NZ_NRSD01000011.1"/>
</dbReference>
<gene>
    <name evidence="12" type="primary">tmk</name>
    <name evidence="14" type="ORF">CKO25_11760</name>
</gene>
<name>A0A9X1B9H2_9GAMM</name>
<keyword evidence="4 12" id="KW-0808">Transferase</keyword>
<dbReference type="Proteomes" id="UP001138802">
    <property type="component" value="Unassembled WGS sequence"/>
</dbReference>